<gene>
    <name evidence="1" type="ORF">NCTC10717_00383</name>
</gene>
<reference evidence="1 2" key="1">
    <citation type="submission" date="2018-06" db="EMBL/GenBank/DDBJ databases">
        <authorList>
            <consortium name="Pathogen Informatics"/>
            <person name="Doyle S."/>
        </authorList>
    </citation>
    <scope>NUCLEOTIDE SEQUENCE [LARGE SCALE GENOMIC DNA]</scope>
    <source>
        <strain evidence="1 2">NCTC10717</strain>
    </source>
</reference>
<name>A0A380MKU0_9GAMM</name>
<organism evidence="1 2">
    <name type="scientific">Suttonella indologenes</name>
    <dbReference type="NCBI Taxonomy" id="13276"/>
    <lineage>
        <taxon>Bacteria</taxon>
        <taxon>Pseudomonadati</taxon>
        <taxon>Pseudomonadota</taxon>
        <taxon>Gammaproteobacteria</taxon>
        <taxon>Cardiobacteriales</taxon>
        <taxon>Cardiobacteriaceae</taxon>
        <taxon>Suttonella</taxon>
    </lineage>
</organism>
<sequence>MVSEANICLRLLFIVGDMLQDGDPQTVKTLDQDESSPK</sequence>
<proteinExistence type="predicted"/>
<evidence type="ECO:0000313" key="1">
    <source>
        <dbReference type="EMBL" id="SUO92085.1"/>
    </source>
</evidence>
<protein>
    <submittedName>
        <fullName evidence="1">Uncharacterized protein</fullName>
    </submittedName>
</protein>
<dbReference type="Proteomes" id="UP000254575">
    <property type="component" value="Unassembled WGS sequence"/>
</dbReference>
<dbReference type="AlphaFoldDB" id="A0A380MKU0"/>
<accession>A0A380MKU0</accession>
<dbReference type="EMBL" id="UHIA01000003">
    <property type="protein sequence ID" value="SUO92085.1"/>
    <property type="molecule type" value="Genomic_DNA"/>
</dbReference>
<evidence type="ECO:0000313" key="2">
    <source>
        <dbReference type="Proteomes" id="UP000254575"/>
    </source>
</evidence>
<keyword evidence="2" id="KW-1185">Reference proteome</keyword>